<name>A0A1M6SKX2_9BACT</name>
<dbReference type="InterPro" id="IPR029149">
    <property type="entry name" value="Creatin/AminoP/Spt16_N"/>
</dbReference>
<evidence type="ECO:0000259" key="6">
    <source>
        <dbReference type="Pfam" id="PF01321"/>
    </source>
</evidence>
<evidence type="ECO:0000256" key="3">
    <source>
        <dbReference type="ARBA" id="ARBA00022801"/>
    </source>
</evidence>
<dbReference type="GO" id="GO:0008235">
    <property type="term" value="F:metalloexopeptidase activity"/>
    <property type="evidence" value="ECO:0007669"/>
    <property type="project" value="UniProtKB-ARBA"/>
</dbReference>
<dbReference type="CDD" id="cd01092">
    <property type="entry name" value="APP-like"/>
    <property type="match status" value="1"/>
</dbReference>
<dbReference type="InterPro" id="IPR050659">
    <property type="entry name" value="Peptidase_M24B"/>
</dbReference>
<proteinExistence type="predicted"/>
<evidence type="ECO:0000259" key="5">
    <source>
        <dbReference type="Pfam" id="PF00557"/>
    </source>
</evidence>
<dbReference type="InterPro" id="IPR001131">
    <property type="entry name" value="Peptidase_M24B_aminopep-P_CS"/>
</dbReference>
<accession>A0A1M6SKX2</accession>
<dbReference type="InterPro" id="IPR000587">
    <property type="entry name" value="Creatinase_N"/>
</dbReference>
<dbReference type="PANTHER" id="PTHR46112">
    <property type="entry name" value="AMINOPEPTIDASE"/>
    <property type="match status" value="1"/>
</dbReference>
<reference evidence="8" key="1">
    <citation type="submission" date="2016-11" db="EMBL/GenBank/DDBJ databases">
        <authorList>
            <person name="Varghese N."/>
            <person name="Submissions S."/>
        </authorList>
    </citation>
    <scope>NUCLEOTIDE SEQUENCE [LARGE SCALE GENOMIC DNA]</scope>
    <source>
        <strain evidence="8">DSM 22212</strain>
    </source>
</reference>
<evidence type="ECO:0000256" key="4">
    <source>
        <dbReference type="ARBA" id="ARBA00023049"/>
    </source>
</evidence>
<keyword evidence="8" id="KW-1185">Reference proteome</keyword>
<feature type="domain" description="Peptidase M24" evidence="5">
    <location>
        <begin position="138"/>
        <end position="338"/>
    </location>
</feature>
<evidence type="ECO:0000313" key="7">
    <source>
        <dbReference type="EMBL" id="SHK45249.1"/>
    </source>
</evidence>
<dbReference type="PANTHER" id="PTHR46112:SF3">
    <property type="entry name" value="AMINOPEPTIDASE YPDF"/>
    <property type="match status" value="1"/>
</dbReference>
<dbReference type="Proteomes" id="UP000185812">
    <property type="component" value="Unassembled WGS sequence"/>
</dbReference>
<dbReference type="EMBL" id="FRAU01000003">
    <property type="protein sequence ID" value="SHK45249.1"/>
    <property type="molecule type" value="Genomic_DNA"/>
</dbReference>
<dbReference type="Pfam" id="PF01321">
    <property type="entry name" value="Creatinase_N"/>
    <property type="match status" value="1"/>
</dbReference>
<dbReference type="InterPro" id="IPR000994">
    <property type="entry name" value="Pept_M24"/>
</dbReference>
<dbReference type="GO" id="GO:0006508">
    <property type="term" value="P:proteolysis"/>
    <property type="evidence" value="ECO:0007669"/>
    <property type="project" value="UniProtKB-KW"/>
</dbReference>
<dbReference type="InterPro" id="IPR001714">
    <property type="entry name" value="Pept_M24_MAP"/>
</dbReference>
<organism evidence="7 8">
    <name type="scientific">Rhodothermus profundi</name>
    <dbReference type="NCBI Taxonomy" id="633813"/>
    <lineage>
        <taxon>Bacteria</taxon>
        <taxon>Pseudomonadati</taxon>
        <taxon>Rhodothermota</taxon>
        <taxon>Rhodothermia</taxon>
        <taxon>Rhodothermales</taxon>
        <taxon>Rhodothermaceae</taxon>
        <taxon>Rhodothermus</taxon>
    </lineage>
</organism>
<dbReference type="Pfam" id="PF00557">
    <property type="entry name" value="Peptidase_M24"/>
    <property type="match status" value="1"/>
</dbReference>
<dbReference type="PROSITE" id="PS00491">
    <property type="entry name" value="PROLINE_PEPTIDASE"/>
    <property type="match status" value="1"/>
</dbReference>
<keyword evidence="1" id="KW-0645">Protease</keyword>
<keyword evidence="3" id="KW-0378">Hydrolase</keyword>
<dbReference type="InterPro" id="IPR036005">
    <property type="entry name" value="Creatinase/aminopeptidase-like"/>
</dbReference>
<evidence type="ECO:0000256" key="2">
    <source>
        <dbReference type="ARBA" id="ARBA00022723"/>
    </source>
</evidence>
<dbReference type="Gene3D" id="3.90.230.10">
    <property type="entry name" value="Creatinase/methionine aminopeptidase superfamily"/>
    <property type="match status" value="1"/>
</dbReference>
<keyword evidence="4" id="KW-0482">Metalloprotease</keyword>
<dbReference type="GO" id="GO:0004177">
    <property type="term" value="F:aminopeptidase activity"/>
    <property type="evidence" value="ECO:0007669"/>
    <property type="project" value="UniProtKB-KW"/>
</dbReference>
<dbReference type="GO" id="GO:0046872">
    <property type="term" value="F:metal ion binding"/>
    <property type="evidence" value="ECO:0007669"/>
    <property type="project" value="UniProtKB-KW"/>
</dbReference>
<dbReference type="SUPFAM" id="SSF55920">
    <property type="entry name" value="Creatinase/aminopeptidase"/>
    <property type="match status" value="1"/>
</dbReference>
<evidence type="ECO:0000256" key="1">
    <source>
        <dbReference type="ARBA" id="ARBA00022670"/>
    </source>
</evidence>
<sequence length="356" mass="39030">MTPERIARIQERLSQANADAVVIAALSDIRWACGFTGSNALLLVRRDAAHFLTDGRYTTQAAQEVQGIPRHTASPDLMRYAVEQGLLDGVQRLLYQADHLTCAQLNAYQALIPDIEWIGVENWLCDLTAIKDETALSAIRRAQTITERVFEDILPLIRPGITEQELAAEIVYRHLRMGAERMAFEPIVASGPNSALPHARPTHRAFEPGDVILLDFGCHVDGYASDMTRTVVLGSPAQVVKDVYNIVRTAQEAALAIARAGITAAELDRAARSVIEEAGWGEYFTHSLGHGVGLQVHEWPRIASNNEQTLPAGVVVTIEPGIYLPGRFGIRLEDLIVLQAGGHENLTQLSRTLLVL</sequence>
<dbReference type="STRING" id="633813.SAMN04488087_1128"/>
<keyword evidence="2" id="KW-0479">Metal-binding</keyword>
<dbReference type="SUPFAM" id="SSF53092">
    <property type="entry name" value="Creatinase/prolidase N-terminal domain"/>
    <property type="match status" value="1"/>
</dbReference>
<gene>
    <name evidence="7" type="ORF">SAMN04488087_1128</name>
</gene>
<keyword evidence="7" id="KW-0031">Aminopeptidase</keyword>
<dbReference type="PRINTS" id="PR00599">
    <property type="entry name" value="MAPEPTIDASE"/>
</dbReference>
<feature type="domain" description="Creatinase N-terminal" evidence="6">
    <location>
        <begin position="5"/>
        <end position="123"/>
    </location>
</feature>
<protein>
    <submittedName>
        <fullName evidence="7">Xaa-Pro aminopeptidase</fullName>
    </submittedName>
</protein>
<evidence type="ECO:0000313" key="8">
    <source>
        <dbReference type="Proteomes" id="UP000185812"/>
    </source>
</evidence>
<dbReference type="Gene3D" id="3.40.350.10">
    <property type="entry name" value="Creatinase/prolidase N-terminal domain"/>
    <property type="match status" value="1"/>
</dbReference>
<dbReference type="OrthoDB" id="9806388at2"/>
<dbReference type="RefSeq" id="WP_072714993.1">
    <property type="nucleotide sequence ID" value="NZ_FRAU01000003.1"/>
</dbReference>
<dbReference type="AlphaFoldDB" id="A0A1M6SKX2"/>